<name>A0A9X3HRP1_9VIBR</name>
<keyword evidence="6" id="KW-0067">ATP-binding</keyword>
<dbReference type="SUPFAM" id="SSF81606">
    <property type="entry name" value="PP2C-like"/>
    <property type="match status" value="1"/>
</dbReference>
<dbReference type="GO" id="GO:0005524">
    <property type="term" value="F:ATP binding"/>
    <property type="evidence" value="ECO:0007669"/>
    <property type="project" value="UniProtKB-KW"/>
</dbReference>
<dbReference type="PROSITE" id="PS50011">
    <property type="entry name" value="PROTEIN_KINASE_DOM"/>
    <property type="match status" value="1"/>
</dbReference>
<dbReference type="InterPro" id="IPR001932">
    <property type="entry name" value="PPM-type_phosphatase-like_dom"/>
</dbReference>
<dbReference type="PROSITE" id="PS51746">
    <property type="entry name" value="PPM_2"/>
    <property type="match status" value="1"/>
</dbReference>
<comment type="catalytic activity">
    <reaction evidence="8">
        <text>L-seryl-[protein] + ATP = O-phospho-L-seryl-[protein] + ADP + H(+)</text>
        <dbReference type="Rhea" id="RHEA:17989"/>
        <dbReference type="Rhea" id="RHEA-COMP:9863"/>
        <dbReference type="Rhea" id="RHEA-COMP:11604"/>
        <dbReference type="ChEBI" id="CHEBI:15378"/>
        <dbReference type="ChEBI" id="CHEBI:29999"/>
        <dbReference type="ChEBI" id="CHEBI:30616"/>
        <dbReference type="ChEBI" id="CHEBI:83421"/>
        <dbReference type="ChEBI" id="CHEBI:456216"/>
        <dbReference type="EC" id="2.7.11.1"/>
    </reaction>
</comment>
<dbReference type="Gene3D" id="1.10.510.10">
    <property type="entry name" value="Transferase(Phosphotransferase) domain 1"/>
    <property type="match status" value="1"/>
</dbReference>
<dbReference type="SMART" id="SM00220">
    <property type="entry name" value="S_TKc"/>
    <property type="match status" value="1"/>
</dbReference>
<dbReference type="SMART" id="SM00332">
    <property type="entry name" value="PP2Cc"/>
    <property type="match status" value="1"/>
</dbReference>
<dbReference type="Pfam" id="PF13672">
    <property type="entry name" value="PP2C_2"/>
    <property type="match status" value="1"/>
</dbReference>
<evidence type="ECO:0000256" key="7">
    <source>
        <dbReference type="ARBA" id="ARBA00047899"/>
    </source>
</evidence>
<dbReference type="EMBL" id="JAKRRX010000051">
    <property type="protein sequence ID" value="MCW8334285.1"/>
    <property type="molecule type" value="Genomic_DNA"/>
</dbReference>
<feature type="domain" description="Protein kinase" evidence="10">
    <location>
        <begin position="283"/>
        <end position="572"/>
    </location>
</feature>
<dbReference type="SMART" id="SM00331">
    <property type="entry name" value="PP2C_SIG"/>
    <property type="match status" value="1"/>
</dbReference>
<evidence type="ECO:0000256" key="9">
    <source>
        <dbReference type="SAM" id="Phobius"/>
    </source>
</evidence>
<protein>
    <recommendedName>
        <fullName evidence="1">non-specific serine/threonine protein kinase</fullName>
        <ecNumber evidence="1">2.7.11.1</ecNumber>
    </recommendedName>
</protein>
<evidence type="ECO:0000259" key="11">
    <source>
        <dbReference type="PROSITE" id="PS51746"/>
    </source>
</evidence>
<dbReference type="GO" id="GO:0004674">
    <property type="term" value="F:protein serine/threonine kinase activity"/>
    <property type="evidence" value="ECO:0007669"/>
    <property type="project" value="UniProtKB-KW"/>
</dbReference>
<dbReference type="CDD" id="cd14014">
    <property type="entry name" value="STKc_PknB_like"/>
    <property type="match status" value="1"/>
</dbReference>
<evidence type="ECO:0000256" key="4">
    <source>
        <dbReference type="ARBA" id="ARBA00022741"/>
    </source>
</evidence>
<evidence type="ECO:0000256" key="2">
    <source>
        <dbReference type="ARBA" id="ARBA00022527"/>
    </source>
</evidence>
<dbReference type="InterPro" id="IPR036457">
    <property type="entry name" value="PPM-type-like_dom_sf"/>
</dbReference>
<dbReference type="SUPFAM" id="SSF56112">
    <property type="entry name" value="Protein kinase-like (PK-like)"/>
    <property type="match status" value="1"/>
</dbReference>
<dbReference type="PROSITE" id="PS00108">
    <property type="entry name" value="PROTEIN_KINASE_ST"/>
    <property type="match status" value="1"/>
</dbReference>
<dbReference type="EC" id="2.7.11.1" evidence="1"/>
<proteinExistence type="predicted"/>
<keyword evidence="9" id="KW-0812">Transmembrane</keyword>
<accession>A0A9X3HRP1</accession>
<dbReference type="RefSeq" id="WP_265687659.1">
    <property type="nucleotide sequence ID" value="NZ_JAKRRX010000051.1"/>
</dbReference>
<keyword evidence="3" id="KW-0808">Transferase</keyword>
<evidence type="ECO:0000256" key="1">
    <source>
        <dbReference type="ARBA" id="ARBA00012513"/>
    </source>
</evidence>
<evidence type="ECO:0000313" key="12">
    <source>
        <dbReference type="EMBL" id="MCW8334285.1"/>
    </source>
</evidence>
<evidence type="ECO:0000313" key="13">
    <source>
        <dbReference type="Proteomes" id="UP001155586"/>
    </source>
</evidence>
<sequence length="595" mass="67054">MRTTKQNEVDSNPVASKLTMRFGGCSLQGLRDENQDAFLVKAPSDNAELEHKGIVACIADGVSCSDHGQKASHTTTIQFITDYYATPESWSTKHSAGKILSALNSWLFHQGAKQDLKHNGLVTTFSSVIFKSNSAHLFHVGDSRIYRIRDKKVHQLTRDHQRTNFGKGQYLTRAMGMDNTLEVDHQTVSLKCGDRFMLTTDGVHDFIDYDTLSEIASRDADDLELLAQDICNEALSNGSSDNLSCLLLDTLTLPSNSLLEHQQQLAKRAIPPALIENNRIDDFLVTKVLHAGSRSHVYEVFDATTDRTFVMKCPSLHYTEDQSYLTAFANEYWVGTQLNNERVMKVFPSPPHSKFNYQLCEPINGITLRQWMLDNPQPSLDKVRKLLEEIIKAVRVFQRADMVHRDLKPENIMVTASGKIKLIDFGATLVSGLEEAQRTDIAQRTNIEEAPLGAANYIAPEYLQHGRATILSDLFSVAVIGYEMLTGQLPYKETTGLTVQSARHQTWDYRPLSTFRPDLPDWLNLTFKKACHPKSALRYPVLSEFITDVFSPNPRLQKELSEQPLMQRNPVLFWKGLTIALALLATVELFLLLSH</sequence>
<keyword evidence="13" id="KW-1185">Reference proteome</keyword>
<evidence type="ECO:0000256" key="6">
    <source>
        <dbReference type="ARBA" id="ARBA00022840"/>
    </source>
</evidence>
<keyword evidence="5 12" id="KW-0418">Kinase</keyword>
<dbReference type="AlphaFoldDB" id="A0A9X3HRP1"/>
<dbReference type="InterPro" id="IPR000719">
    <property type="entry name" value="Prot_kinase_dom"/>
</dbReference>
<dbReference type="Gene3D" id="3.60.40.10">
    <property type="entry name" value="PPM-type phosphatase domain"/>
    <property type="match status" value="1"/>
</dbReference>
<comment type="catalytic activity">
    <reaction evidence="7">
        <text>L-threonyl-[protein] + ATP = O-phospho-L-threonyl-[protein] + ADP + H(+)</text>
        <dbReference type="Rhea" id="RHEA:46608"/>
        <dbReference type="Rhea" id="RHEA-COMP:11060"/>
        <dbReference type="Rhea" id="RHEA-COMP:11605"/>
        <dbReference type="ChEBI" id="CHEBI:15378"/>
        <dbReference type="ChEBI" id="CHEBI:30013"/>
        <dbReference type="ChEBI" id="CHEBI:30616"/>
        <dbReference type="ChEBI" id="CHEBI:61977"/>
        <dbReference type="ChEBI" id="CHEBI:456216"/>
        <dbReference type="EC" id="2.7.11.1"/>
    </reaction>
</comment>
<keyword evidence="4" id="KW-0547">Nucleotide-binding</keyword>
<feature type="transmembrane region" description="Helical" evidence="9">
    <location>
        <begin position="572"/>
        <end position="593"/>
    </location>
</feature>
<dbReference type="InterPro" id="IPR011009">
    <property type="entry name" value="Kinase-like_dom_sf"/>
</dbReference>
<keyword evidence="9" id="KW-0472">Membrane</keyword>
<dbReference type="InterPro" id="IPR050236">
    <property type="entry name" value="Ser_Thr_kinase_AGC"/>
</dbReference>
<dbReference type="Proteomes" id="UP001155586">
    <property type="component" value="Unassembled WGS sequence"/>
</dbReference>
<evidence type="ECO:0000256" key="3">
    <source>
        <dbReference type="ARBA" id="ARBA00022679"/>
    </source>
</evidence>
<gene>
    <name evidence="12" type="ORF">MD483_10680</name>
</gene>
<dbReference type="Pfam" id="PF00069">
    <property type="entry name" value="Pkinase"/>
    <property type="match status" value="1"/>
</dbReference>
<keyword evidence="2" id="KW-0723">Serine/threonine-protein kinase</keyword>
<dbReference type="CDD" id="cd00143">
    <property type="entry name" value="PP2Cc"/>
    <property type="match status" value="1"/>
</dbReference>
<dbReference type="InterPro" id="IPR008271">
    <property type="entry name" value="Ser/Thr_kinase_AS"/>
</dbReference>
<feature type="domain" description="PPM-type phosphatase" evidence="11">
    <location>
        <begin position="21"/>
        <end position="250"/>
    </location>
</feature>
<comment type="caution">
    <text evidence="12">The sequence shown here is derived from an EMBL/GenBank/DDBJ whole genome shotgun (WGS) entry which is preliminary data.</text>
</comment>
<keyword evidence="9" id="KW-1133">Transmembrane helix</keyword>
<dbReference type="PANTHER" id="PTHR24356">
    <property type="entry name" value="SERINE/THREONINE-PROTEIN KINASE"/>
    <property type="match status" value="1"/>
</dbReference>
<reference evidence="12" key="1">
    <citation type="submission" date="2022-02" db="EMBL/GenBank/DDBJ databases">
        <title>Vibrio sp. nov., a new bacterium isolated from Bohai sea, China.</title>
        <authorList>
            <person name="Yuan Y."/>
        </authorList>
    </citation>
    <scope>NUCLEOTIDE SEQUENCE</scope>
    <source>
        <strain evidence="12">DBSS07</strain>
    </source>
</reference>
<evidence type="ECO:0000256" key="8">
    <source>
        <dbReference type="ARBA" id="ARBA00048679"/>
    </source>
</evidence>
<organism evidence="12 13">
    <name type="scientific">Vibrio paucivorans</name>
    <dbReference type="NCBI Taxonomy" id="2829489"/>
    <lineage>
        <taxon>Bacteria</taxon>
        <taxon>Pseudomonadati</taxon>
        <taxon>Pseudomonadota</taxon>
        <taxon>Gammaproteobacteria</taxon>
        <taxon>Vibrionales</taxon>
        <taxon>Vibrionaceae</taxon>
        <taxon>Vibrio</taxon>
    </lineage>
</organism>
<evidence type="ECO:0000256" key="5">
    <source>
        <dbReference type="ARBA" id="ARBA00022777"/>
    </source>
</evidence>
<evidence type="ECO:0000259" key="10">
    <source>
        <dbReference type="PROSITE" id="PS50011"/>
    </source>
</evidence>